<dbReference type="KEGG" id="fil:BN1229_v1_1816"/>
<dbReference type="Proteomes" id="UP000033187">
    <property type="component" value="Chromosome 1"/>
</dbReference>
<dbReference type="AlphaFoldDB" id="A0A0D6JET6"/>
<dbReference type="RefSeq" id="WP_046477958.1">
    <property type="nucleotide sequence ID" value="NZ_LN829118.1"/>
</dbReference>
<protein>
    <submittedName>
        <fullName evidence="1">Uncharacterized protein</fullName>
    </submittedName>
</protein>
<keyword evidence="2" id="KW-1185">Reference proteome</keyword>
<dbReference type="EMBL" id="LN829119">
    <property type="protein sequence ID" value="CPR18679.1"/>
    <property type="molecule type" value="Genomic_DNA"/>
</dbReference>
<dbReference type="KEGG" id="fiy:BN1229_v1_1819"/>
<accession>A0A0D6JET6</accession>
<proteinExistence type="predicted"/>
<evidence type="ECO:0000313" key="1">
    <source>
        <dbReference type="EMBL" id="CPR18679.1"/>
    </source>
</evidence>
<reference evidence="2" key="1">
    <citation type="submission" date="2015-02" db="EMBL/GenBank/DDBJ databases">
        <authorList>
            <person name="Chooi Y.-H."/>
        </authorList>
    </citation>
    <scope>NUCLEOTIDE SEQUENCE [LARGE SCALE GENOMIC DNA]</scope>
    <source>
        <strain evidence="2">strain Y</strain>
    </source>
</reference>
<evidence type="ECO:0000313" key="2">
    <source>
        <dbReference type="Proteomes" id="UP000033187"/>
    </source>
</evidence>
<sequence length="155" mass="17676">MLTIFEQLLLAQVEKSKLDPNADASGEVKLLITIGLAHVYADRHSRENNPYYPREFVEIYFNTAAPPNLTPQELYRTEIYEELRNEANKLFRQATRNSHLQEGVEQVSKKLSTVHKALEDDAKRRGSPSRQIFWNIVGGGVVAGLAKLLERIWGQ</sequence>
<gene>
    <name evidence="1" type="ORF">YBN1229_v1_1819</name>
</gene>
<name>A0A0D6JET6_9HYPH</name>
<organism evidence="1 2">
    <name type="scientific">Candidatus Filomicrobium marinum</name>
    <dbReference type="NCBI Taxonomy" id="1608628"/>
    <lineage>
        <taxon>Bacteria</taxon>
        <taxon>Pseudomonadati</taxon>
        <taxon>Pseudomonadota</taxon>
        <taxon>Alphaproteobacteria</taxon>
        <taxon>Hyphomicrobiales</taxon>
        <taxon>Hyphomicrobiaceae</taxon>
        <taxon>Filomicrobium</taxon>
    </lineage>
</organism>